<organism evidence="1">
    <name type="scientific">uncultured virus</name>
    <dbReference type="NCBI Taxonomy" id="340016"/>
    <lineage>
        <taxon>Viruses</taxon>
        <taxon>environmental samples</taxon>
    </lineage>
</organism>
<reference evidence="1" key="1">
    <citation type="submission" date="2016-10" db="EMBL/GenBank/DDBJ databases">
        <authorList>
            <person name="Varghese N."/>
        </authorList>
    </citation>
    <scope>NUCLEOTIDE SEQUENCE</scope>
</reference>
<sequence length="223" mass="24819">MFSKIKAVKVQKIIMEGAPSVIGTIKYNGLEDPTPLDTNNLPSAKPLFYNFSQYPAVNEVVYILVAPSTSYNRDKKISHYYLPPINVNGAPNHNAQPNELSVEEYEAGVETSLDSFTEINSIRPLLPHSGDIMVEGRYGNSIRFGSTVSGSLNNWSHEGNIGDPITIIRNGQPKKNVSLRGHILENINEDNSSIYLCSNQKIDNFQKAGVEIENHELSYKHML</sequence>
<name>A0A218MMT3_9VIRU</name>
<reference evidence="1" key="2">
    <citation type="journal article" date="2017" name="Nat. Commun.">
        <title>Single-virus genomics reveals hidden cosmopolitan and abundant viruses.</title>
        <authorList>
            <person name="Martinez-Hernandez F."/>
            <person name="Fornas O."/>
            <person name="Lluesma Gomez M."/>
            <person name="Bolduc B."/>
            <person name="de la Cruz Pena M.J."/>
            <person name="Martinez J.M."/>
            <person name="Anton J."/>
            <person name="Gasol J.M."/>
            <person name="Rosselli R."/>
            <person name="Rodriguez-Valera F."/>
            <person name="Sullivan M.B."/>
            <person name="Acinas S.G."/>
            <person name="Martinez-Garcia M."/>
        </authorList>
    </citation>
    <scope>NUCLEOTIDE SEQUENCE</scope>
</reference>
<accession>A0A218MMT3</accession>
<evidence type="ECO:0000313" key="1">
    <source>
        <dbReference type="EMBL" id="ASF00568.1"/>
    </source>
</evidence>
<protein>
    <submittedName>
        <fullName evidence="1">Uncharacterized protein</fullName>
    </submittedName>
</protein>
<proteinExistence type="predicted"/>
<dbReference type="EMBL" id="KY052842">
    <property type="protein sequence ID" value="ASF00568.1"/>
    <property type="molecule type" value="Genomic_DNA"/>
</dbReference>